<evidence type="ECO:0000313" key="7">
    <source>
        <dbReference type="Proteomes" id="UP000064893"/>
    </source>
</evidence>
<dbReference type="GO" id="GO:0046872">
    <property type="term" value="F:metal ion binding"/>
    <property type="evidence" value="ECO:0007669"/>
    <property type="project" value="UniProtKB-KW"/>
</dbReference>
<dbReference type="PROSITE" id="PS51379">
    <property type="entry name" value="4FE4S_FER_2"/>
    <property type="match status" value="1"/>
</dbReference>
<name>A0A0S2I3V8_9BACT</name>
<feature type="transmembrane region" description="Helical" evidence="4">
    <location>
        <begin position="6"/>
        <end position="28"/>
    </location>
</feature>
<feature type="domain" description="4Fe-4S ferredoxin-type" evidence="5">
    <location>
        <begin position="336"/>
        <end position="366"/>
    </location>
</feature>
<evidence type="ECO:0000256" key="2">
    <source>
        <dbReference type="ARBA" id="ARBA00023004"/>
    </source>
</evidence>
<dbReference type="RefSeq" id="WP_057954221.1">
    <property type="nucleotide sequence ID" value="NZ_CP013118.1"/>
</dbReference>
<dbReference type="SUPFAM" id="SSF54862">
    <property type="entry name" value="4Fe-4S ferredoxins"/>
    <property type="match status" value="1"/>
</dbReference>
<dbReference type="PANTHER" id="PTHR42827">
    <property type="entry name" value="IRON-SULFUR CLUSTER-BINDING PROTEIN-RELATED"/>
    <property type="match status" value="1"/>
</dbReference>
<dbReference type="GO" id="GO:0016787">
    <property type="term" value="F:hydrolase activity"/>
    <property type="evidence" value="ECO:0007669"/>
    <property type="project" value="UniProtKB-KW"/>
</dbReference>
<keyword evidence="1" id="KW-0479">Metal-binding</keyword>
<keyword evidence="2" id="KW-0408">Iron</keyword>
<dbReference type="STRING" id="1307839.L21SP5_03261"/>
<feature type="transmembrane region" description="Helical" evidence="4">
    <location>
        <begin position="61"/>
        <end position="81"/>
    </location>
</feature>
<organism evidence="6 7">
    <name type="scientific">Salinivirga cyanobacteriivorans</name>
    <dbReference type="NCBI Taxonomy" id="1307839"/>
    <lineage>
        <taxon>Bacteria</taxon>
        <taxon>Pseudomonadati</taxon>
        <taxon>Bacteroidota</taxon>
        <taxon>Bacteroidia</taxon>
        <taxon>Bacteroidales</taxon>
        <taxon>Salinivirgaceae</taxon>
        <taxon>Salinivirga</taxon>
    </lineage>
</organism>
<keyword evidence="4" id="KW-0812">Transmembrane</keyword>
<evidence type="ECO:0000259" key="5">
    <source>
        <dbReference type="PROSITE" id="PS51379"/>
    </source>
</evidence>
<proteinExistence type="predicted"/>
<dbReference type="InterPro" id="IPR017896">
    <property type="entry name" value="4Fe4S_Fe-S-bd"/>
</dbReference>
<evidence type="ECO:0000256" key="3">
    <source>
        <dbReference type="ARBA" id="ARBA00023014"/>
    </source>
</evidence>
<dbReference type="AlphaFoldDB" id="A0A0S2I3V8"/>
<evidence type="ECO:0000256" key="1">
    <source>
        <dbReference type="ARBA" id="ARBA00022723"/>
    </source>
</evidence>
<dbReference type="EMBL" id="CP013118">
    <property type="protein sequence ID" value="ALO16875.1"/>
    <property type="molecule type" value="Genomic_DNA"/>
</dbReference>
<dbReference type="PROSITE" id="PS00198">
    <property type="entry name" value="4FE4S_FER_1"/>
    <property type="match status" value="1"/>
</dbReference>
<sequence>MYLTTLVNLIIAIVVFVISITAMIISAYEKETKASIWSLIFALSLPIPFLLPAFIPAVAGSVYPVSIIIITSLVLLAFLYNPKQKKFAPVKPAMQHDERETMFSRRELEPGSKRYQDYYTTHPEHHDPDKKWRQKPGLLNSDSLFYHPVSFAAAEASFETIGKLGPFIDGPVKKIQQKLSAKDLTHFIKKWMLKQGIADIGVAEMQPYHYYHTKGRGSAYNQAITPQHKYGVALTVEMDESMINAAPKGSAVMESAEKYLKSGVPAVQLATFLREMGYDAKAHIDGNYELICPLVARDAALGEIGRMGLLMTPGQGPRVRIAVVTTNAPLVLSKPASIAYSMNEFCTYCKKCAAVCPGQAISFDERKMNDGILRWKINSESCFTYWQTAGTDCGRCMAVCPYAHANNLLHNAVRSGIRYSKLFRRVAVILDDLFYGKRPVSKSMPNWIPQAKS</sequence>
<gene>
    <name evidence="6" type="primary">cprA</name>
    <name evidence="6" type="ORF">L21SP5_03261</name>
</gene>
<feature type="transmembrane region" description="Helical" evidence="4">
    <location>
        <begin position="35"/>
        <end position="55"/>
    </location>
</feature>
<keyword evidence="7" id="KW-1185">Reference proteome</keyword>
<dbReference type="Pfam" id="PF12838">
    <property type="entry name" value="Fer4_7"/>
    <property type="match status" value="1"/>
</dbReference>
<keyword evidence="3" id="KW-0411">Iron-sulfur</keyword>
<dbReference type="PANTHER" id="PTHR42827:SF1">
    <property type="entry name" value="IRON-SULFUR CLUSTER-BINDING PROTEIN"/>
    <property type="match status" value="1"/>
</dbReference>
<accession>A0A0S2I3V8</accession>
<keyword evidence="4" id="KW-0472">Membrane</keyword>
<dbReference type="Gene3D" id="3.30.70.20">
    <property type="match status" value="1"/>
</dbReference>
<keyword evidence="4" id="KW-1133">Transmembrane helix</keyword>
<protein>
    <submittedName>
        <fullName evidence="6">3-chloro-4-hydroxyphenylacetate reductive dehalogenase</fullName>
        <ecNumber evidence="6">3.8.1.-</ecNumber>
    </submittedName>
</protein>
<evidence type="ECO:0000256" key="4">
    <source>
        <dbReference type="SAM" id="Phobius"/>
    </source>
</evidence>
<dbReference type="InterPro" id="IPR017900">
    <property type="entry name" value="4Fe4S_Fe_S_CS"/>
</dbReference>
<dbReference type="EC" id="3.8.1.-" evidence="6"/>
<dbReference type="Proteomes" id="UP000064893">
    <property type="component" value="Chromosome"/>
</dbReference>
<dbReference type="KEGG" id="blq:L21SP5_03261"/>
<reference evidence="6 7" key="1">
    <citation type="submission" date="2015-11" db="EMBL/GenBank/DDBJ databases">
        <title>Description and complete genome sequence of a novel strain predominating in hypersaline microbial mats and representing a new family of the Bacteriodetes phylum.</title>
        <authorList>
            <person name="Spring S."/>
            <person name="Bunk B."/>
            <person name="Sproer C."/>
            <person name="Klenk H.-P."/>
        </authorList>
    </citation>
    <scope>NUCLEOTIDE SEQUENCE [LARGE SCALE GENOMIC DNA]</scope>
    <source>
        <strain evidence="6 7">L21-Spi-D4</strain>
    </source>
</reference>
<keyword evidence="6" id="KW-0378">Hydrolase</keyword>
<dbReference type="OrthoDB" id="9815745at2"/>
<evidence type="ECO:0000313" key="6">
    <source>
        <dbReference type="EMBL" id="ALO16875.1"/>
    </source>
</evidence>
<dbReference type="GO" id="GO:0051536">
    <property type="term" value="F:iron-sulfur cluster binding"/>
    <property type="evidence" value="ECO:0007669"/>
    <property type="project" value="UniProtKB-KW"/>
</dbReference>